<evidence type="ECO:0000313" key="3">
    <source>
        <dbReference type="EMBL" id="OZC05519.1"/>
    </source>
</evidence>
<dbReference type="InterPro" id="IPR001563">
    <property type="entry name" value="Peptidase_S10"/>
</dbReference>
<gene>
    <name evidence="3" type="ORF">X798_07507</name>
</gene>
<comment type="similarity">
    <text evidence="1">Belongs to the peptidase S10 family.</text>
</comment>
<protein>
    <submittedName>
        <fullName evidence="3">Uncharacterized protein</fullName>
    </submittedName>
</protein>
<dbReference type="EMBL" id="KZ270899">
    <property type="protein sequence ID" value="OZC05519.1"/>
    <property type="molecule type" value="Genomic_DNA"/>
</dbReference>
<evidence type="ECO:0000313" key="4">
    <source>
        <dbReference type="Proteomes" id="UP000242913"/>
    </source>
</evidence>
<dbReference type="OrthoDB" id="735686at2759"/>
<keyword evidence="4" id="KW-1185">Reference proteome</keyword>
<name>A0A238BJ81_9BILA</name>
<dbReference type="GO" id="GO:0004185">
    <property type="term" value="F:serine-type carboxypeptidase activity"/>
    <property type="evidence" value="ECO:0007669"/>
    <property type="project" value="InterPro"/>
</dbReference>
<feature type="chain" id="PRO_5012218283" evidence="2">
    <location>
        <begin position="24"/>
        <end position="102"/>
    </location>
</feature>
<dbReference type="AlphaFoldDB" id="A0A238BJ81"/>
<accession>A0A238BJ81</accession>
<sequence>MIRKHLWLLFIEFFALIQNDASAEFTWTDICTEFTQYSGFLSIEIENCMHYLYESQNNPSTDPLVLWFNDASGCNSLDVLLAQIGLFCVDQDEESAFENIYS</sequence>
<proteinExistence type="inferred from homology"/>
<organism evidence="3 4">
    <name type="scientific">Onchocerca flexuosa</name>
    <dbReference type="NCBI Taxonomy" id="387005"/>
    <lineage>
        <taxon>Eukaryota</taxon>
        <taxon>Metazoa</taxon>
        <taxon>Ecdysozoa</taxon>
        <taxon>Nematoda</taxon>
        <taxon>Chromadorea</taxon>
        <taxon>Rhabditida</taxon>
        <taxon>Spirurina</taxon>
        <taxon>Spiruromorpha</taxon>
        <taxon>Filarioidea</taxon>
        <taxon>Onchocercidae</taxon>
        <taxon>Onchocerca</taxon>
    </lineage>
</organism>
<keyword evidence="2" id="KW-0732">Signal</keyword>
<dbReference type="SUPFAM" id="SSF53474">
    <property type="entry name" value="alpha/beta-Hydrolases"/>
    <property type="match status" value="1"/>
</dbReference>
<reference evidence="3 4" key="1">
    <citation type="submission" date="2015-12" db="EMBL/GenBank/DDBJ databases">
        <title>Draft genome of the nematode, Onchocerca flexuosa.</title>
        <authorList>
            <person name="Mitreva M."/>
        </authorList>
    </citation>
    <scope>NUCLEOTIDE SEQUENCE [LARGE SCALE GENOMIC DNA]</scope>
    <source>
        <strain evidence="3">Red Deer</strain>
    </source>
</reference>
<evidence type="ECO:0000256" key="1">
    <source>
        <dbReference type="ARBA" id="ARBA00009431"/>
    </source>
</evidence>
<dbReference type="Pfam" id="PF00450">
    <property type="entry name" value="Peptidase_S10"/>
    <property type="match status" value="1"/>
</dbReference>
<dbReference type="Proteomes" id="UP000242913">
    <property type="component" value="Unassembled WGS sequence"/>
</dbReference>
<evidence type="ECO:0000256" key="2">
    <source>
        <dbReference type="SAM" id="SignalP"/>
    </source>
</evidence>
<dbReference type="GO" id="GO:0006508">
    <property type="term" value="P:proteolysis"/>
    <property type="evidence" value="ECO:0007669"/>
    <property type="project" value="InterPro"/>
</dbReference>
<dbReference type="InterPro" id="IPR029058">
    <property type="entry name" value="AB_hydrolase_fold"/>
</dbReference>
<feature type="signal peptide" evidence="2">
    <location>
        <begin position="1"/>
        <end position="23"/>
    </location>
</feature>
<dbReference type="Gene3D" id="3.40.50.1820">
    <property type="entry name" value="alpha/beta hydrolase"/>
    <property type="match status" value="1"/>
</dbReference>